<accession>A0A1M5SZ92</accession>
<organism evidence="2 3">
    <name type="scientific">Bradyrhizobium erythrophlei</name>
    <dbReference type="NCBI Taxonomy" id="1437360"/>
    <lineage>
        <taxon>Bacteria</taxon>
        <taxon>Pseudomonadati</taxon>
        <taxon>Pseudomonadota</taxon>
        <taxon>Alphaproteobacteria</taxon>
        <taxon>Hyphomicrobiales</taxon>
        <taxon>Nitrobacteraceae</taxon>
        <taxon>Bradyrhizobium</taxon>
    </lineage>
</organism>
<reference evidence="2 3" key="1">
    <citation type="submission" date="2016-11" db="EMBL/GenBank/DDBJ databases">
        <authorList>
            <person name="Jaros S."/>
            <person name="Januszkiewicz K."/>
            <person name="Wedrychowicz H."/>
        </authorList>
    </citation>
    <scope>NUCLEOTIDE SEQUENCE [LARGE SCALE GENOMIC DNA]</scope>
    <source>
        <strain evidence="2 3">GAS138</strain>
    </source>
</reference>
<proteinExistence type="predicted"/>
<dbReference type="InterPro" id="IPR012340">
    <property type="entry name" value="NA-bd_OB-fold"/>
</dbReference>
<dbReference type="RefSeq" id="WP_079603549.1">
    <property type="nucleotide sequence ID" value="NZ_LT670817.1"/>
</dbReference>
<dbReference type="Proteomes" id="UP000189796">
    <property type="component" value="Chromosome I"/>
</dbReference>
<dbReference type="AlphaFoldDB" id="A0A1M5SZ92"/>
<evidence type="ECO:0000313" key="2">
    <source>
        <dbReference type="EMBL" id="SHH43814.1"/>
    </source>
</evidence>
<dbReference type="OrthoDB" id="7595035at2"/>
<name>A0A1M5SZ92_9BRAD</name>
<dbReference type="EMBL" id="LT670817">
    <property type="protein sequence ID" value="SHH43814.1"/>
    <property type="molecule type" value="Genomic_DNA"/>
</dbReference>
<gene>
    <name evidence="2" type="ORF">SAMN05443248_4812</name>
</gene>
<sequence length="201" mass="22336">MAEKVTIILPAGIAVWPKLDQVDAYQPTDKKGRPSGAAKRRFITRVKYNDEDRRKVDDFLKQCLKNFNLEGGKLPWKKDKKTGELTLEATSGEKYPPPVFDAKNRKVPAKVIIGGGSTIKLDVTVNPYTGFGGGINLYINSVQLLDLKQRDGNRFEETEGFTCGDDDEEEADDSSTSRRVAVRSASPPPVHFVELKLPEPD</sequence>
<protein>
    <recommendedName>
        <fullName evidence="4">DUF2815 domain-containing protein</fullName>
    </recommendedName>
</protein>
<evidence type="ECO:0000256" key="1">
    <source>
        <dbReference type="SAM" id="MobiDB-lite"/>
    </source>
</evidence>
<dbReference type="Gene3D" id="2.40.50.140">
    <property type="entry name" value="Nucleic acid-binding proteins"/>
    <property type="match status" value="1"/>
</dbReference>
<evidence type="ECO:0000313" key="3">
    <source>
        <dbReference type="Proteomes" id="UP000189796"/>
    </source>
</evidence>
<evidence type="ECO:0008006" key="4">
    <source>
        <dbReference type="Google" id="ProtNLM"/>
    </source>
</evidence>
<feature type="compositionally biased region" description="Acidic residues" evidence="1">
    <location>
        <begin position="164"/>
        <end position="173"/>
    </location>
</feature>
<feature type="region of interest" description="Disordered" evidence="1">
    <location>
        <begin position="157"/>
        <end position="201"/>
    </location>
</feature>
<dbReference type="SUPFAM" id="SSF50249">
    <property type="entry name" value="Nucleic acid-binding proteins"/>
    <property type="match status" value="1"/>
</dbReference>